<keyword evidence="2" id="KW-1185">Reference proteome</keyword>
<comment type="caution">
    <text evidence="1">The sequence shown here is derived from an EMBL/GenBank/DDBJ whole genome shotgun (WGS) entry which is preliminary data.</text>
</comment>
<dbReference type="EMBL" id="CARXXK010000002">
    <property type="protein sequence ID" value="CAI6352947.1"/>
    <property type="molecule type" value="Genomic_DNA"/>
</dbReference>
<protein>
    <submittedName>
        <fullName evidence="1">Uncharacterized protein</fullName>
    </submittedName>
</protein>
<reference evidence="1 2" key="1">
    <citation type="submission" date="2023-01" db="EMBL/GenBank/DDBJ databases">
        <authorList>
            <person name="Whitehead M."/>
        </authorList>
    </citation>
    <scope>NUCLEOTIDE SEQUENCE [LARGE SCALE GENOMIC DNA]</scope>
</reference>
<dbReference type="Proteomes" id="UP001160148">
    <property type="component" value="Unassembled WGS sequence"/>
</dbReference>
<organism evidence="1 2">
    <name type="scientific">Macrosiphum euphorbiae</name>
    <name type="common">potato aphid</name>
    <dbReference type="NCBI Taxonomy" id="13131"/>
    <lineage>
        <taxon>Eukaryota</taxon>
        <taxon>Metazoa</taxon>
        <taxon>Ecdysozoa</taxon>
        <taxon>Arthropoda</taxon>
        <taxon>Hexapoda</taxon>
        <taxon>Insecta</taxon>
        <taxon>Pterygota</taxon>
        <taxon>Neoptera</taxon>
        <taxon>Paraneoptera</taxon>
        <taxon>Hemiptera</taxon>
        <taxon>Sternorrhyncha</taxon>
        <taxon>Aphidomorpha</taxon>
        <taxon>Aphidoidea</taxon>
        <taxon>Aphididae</taxon>
        <taxon>Macrosiphini</taxon>
        <taxon>Macrosiphum</taxon>
    </lineage>
</organism>
<dbReference type="InterPro" id="IPR012340">
    <property type="entry name" value="NA-bd_OB-fold"/>
</dbReference>
<name>A0AAV0WB29_9HEMI</name>
<sequence>MGPMTIITQIEDTSDVVPTHVTLMTFDSIISLNNDAIVDTIGVIIRIEDIVDIVKPTKTLKLRDVVIADR</sequence>
<dbReference type="SUPFAM" id="SSF50249">
    <property type="entry name" value="Nucleic acid-binding proteins"/>
    <property type="match status" value="1"/>
</dbReference>
<evidence type="ECO:0000313" key="2">
    <source>
        <dbReference type="Proteomes" id="UP001160148"/>
    </source>
</evidence>
<accession>A0AAV0WB29</accession>
<dbReference type="Gene3D" id="2.40.50.140">
    <property type="entry name" value="Nucleic acid-binding proteins"/>
    <property type="match status" value="1"/>
</dbReference>
<proteinExistence type="predicted"/>
<evidence type="ECO:0000313" key="1">
    <source>
        <dbReference type="EMBL" id="CAI6352947.1"/>
    </source>
</evidence>
<gene>
    <name evidence="1" type="ORF">MEUPH1_LOCUS9130</name>
</gene>
<dbReference type="AlphaFoldDB" id="A0AAV0WB29"/>